<dbReference type="AlphaFoldDB" id="A0A914ZNR1"/>
<organism evidence="2 3">
    <name type="scientific">Parascaris univalens</name>
    <name type="common">Nematode worm</name>
    <dbReference type="NCBI Taxonomy" id="6257"/>
    <lineage>
        <taxon>Eukaryota</taxon>
        <taxon>Metazoa</taxon>
        <taxon>Ecdysozoa</taxon>
        <taxon>Nematoda</taxon>
        <taxon>Chromadorea</taxon>
        <taxon>Rhabditida</taxon>
        <taxon>Spirurina</taxon>
        <taxon>Ascaridomorpha</taxon>
        <taxon>Ascaridoidea</taxon>
        <taxon>Ascarididae</taxon>
        <taxon>Parascaris</taxon>
    </lineage>
</organism>
<dbReference type="Proteomes" id="UP000887569">
    <property type="component" value="Unplaced"/>
</dbReference>
<dbReference type="WBParaSite" id="PgB07_g004_t01">
    <property type="protein sequence ID" value="PgB07_g004_t01"/>
    <property type="gene ID" value="PgB07_g004"/>
</dbReference>
<evidence type="ECO:0000313" key="2">
    <source>
        <dbReference type="Proteomes" id="UP000887569"/>
    </source>
</evidence>
<protein>
    <submittedName>
        <fullName evidence="3">Uncharacterized protein</fullName>
    </submittedName>
</protein>
<proteinExistence type="predicted"/>
<feature type="region of interest" description="Disordered" evidence="1">
    <location>
        <begin position="8"/>
        <end position="31"/>
    </location>
</feature>
<name>A0A914ZNR1_PARUN</name>
<reference evidence="3" key="1">
    <citation type="submission" date="2022-11" db="UniProtKB">
        <authorList>
            <consortium name="WormBaseParasite"/>
        </authorList>
    </citation>
    <scope>IDENTIFICATION</scope>
</reference>
<accession>A0A914ZNR1</accession>
<evidence type="ECO:0000313" key="3">
    <source>
        <dbReference type="WBParaSite" id="PgB07_g004_t01"/>
    </source>
</evidence>
<feature type="compositionally biased region" description="Polar residues" evidence="1">
    <location>
        <begin position="21"/>
        <end position="31"/>
    </location>
</feature>
<evidence type="ECO:0000256" key="1">
    <source>
        <dbReference type="SAM" id="MobiDB-lite"/>
    </source>
</evidence>
<keyword evidence="2" id="KW-1185">Reference proteome</keyword>
<sequence length="102" mass="11033">PNVLLFESAKKRGRKRKGPPTTASNCDTSEQFDAGRRDGSALILACFTRNPLNSLAALTRSLVIFAFPPDAVLSNGVQHSGLHPACFHFASTFQSKNCNTCH</sequence>